<name>A0A0K0FJQ1_STRVS</name>
<feature type="region of interest" description="Disordered" evidence="1">
    <location>
        <begin position="464"/>
        <end position="595"/>
    </location>
</feature>
<feature type="compositionally biased region" description="Polar residues" evidence="1">
    <location>
        <begin position="517"/>
        <end position="531"/>
    </location>
</feature>
<evidence type="ECO:0000313" key="2">
    <source>
        <dbReference type="Proteomes" id="UP000035680"/>
    </source>
</evidence>
<feature type="compositionally biased region" description="Polar residues" evidence="1">
    <location>
        <begin position="582"/>
        <end position="595"/>
    </location>
</feature>
<evidence type="ECO:0000313" key="3">
    <source>
        <dbReference type="WBParaSite" id="SVE_0912600.1"/>
    </source>
</evidence>
<proteinExistence type="predicted"/>
<dbReference type="STRING" id="75913.A0A0K0FJQ1"/>
<sequence length="1470" mass="165161">MSDDLTCREDISSSLFDDSDIPKAPEKRTTNLGNPVLLTATPTSGSSSTPSVIRFQPDARITYNRSNDTTFTTYRKPTFSHMTRHGVIPPVVMPRTIPRDSGSENGLELRPSQIQQSSSNFNASIKHLGNNAAPFFPPKREFDSRQVMNRSVSGGMTIQNPLQSSGQHITTVIQPTAKIYKTLNDGQGRKITRVNVPNVGRIAHIATSTSPQVTRAVIPIRQPSGGQISRPNILRATKIQATTARAIQQRTSSTSEQNTSDSKTVDINVLKTPDLKNDSKVETKTVLHATDIRNGNSQIVTPQSTVIISCGLPGSQLTQSTLTTSVVRKRGRKQEILKDDNSSVGPPVTNIVVANPIIVKPVFTENTQQNDNEPKTRRRGGGRKKKMDTEGTGVKEPPKKRGRKNKITEDSIIDAELADIVNNGTSEEINQSFSQTKDERIQESIDALFSSPVPSFLENLSVPGSGKSGIESGKKAKVPKTQKVPKPPKESKKDKEPNDNKEGKVSKPSRGRKQANEMKNNLLVTIDNNSMNDKKALTSKSPTNNRSTNKTVQMKTDNKSKSQEIIRDNITNDEQDPKKRLSQVNFDSSSEQLSKTTSLKDLRVMQLLKDHKASELKKIQQKGEIEKSDKKGNKKNVKTTLSSAKTTNDFLNGIIKNDEAINKRKLNGKLSSASSDACKSVSSGFGKNVQFRNESTIYNISAKSTTTSSSKNLPLRGILKNKPVLSNIMKKISQNSSKNLNTPSTVNIRSIVPEPAVPGPSNVKVIQPTLLVNNTSKIIPSSHISTLKEKEKSVSVEAVNDKESGPIKQPPTKPDPSEISKNTILLSKEILQKNSSLLSINTSDRISKDIIEKLLKEMSKKSAGEKLEYIRTFGLYRKMSDVEKAAVNALCDMSKGVGKPVNNDPDYTAEMKKKCEDKLMEIAQIERDDMSVLQRNLLQKLKNQRLINLSRSKSKNVRSESSKKLSSCDKKANNNGLMVKNNNSYDEENRKILKFKEKGLKDIIMYSDSKEEIAENLLNETFDIVINGKKSTFIGGFSVSKHCKVKADQKIKSRMSKSFIIKRNTIRARRNRRKVTIEKEQKSTIAKGDISLQTTQNNSLFRHKRLNMVYDDTYGTKPYSVAEARFIEKYNLSETFRYIDSNQVKRLMLDFFRKIDSPLKYSKRAFFYQLLKNKKIFGNTKLAKERMRLIIEHINKKLIETKQKPFSLLNRCEILRTTPEVFKSIFKPFNIFSLRKRKEIKCPTISNYIINSKIIHGMAWEHIGLLYPERKQGLVDDINKLKKIMPVNQDLVNLYEEHVLVGFEKFKPVPSTYYKAVYPILHPEVTKLFTLVDEDIDPNISKVYKSGRCFNVPGDDFFYSHGSIKERETPLYPQLNEYASPTLGIKLDEDFEKLQGRVQQLLKNDTMEKIEKLSDDEILKTYELNKRSFEGTWLHNSWGTLAHWGEVAAGACVKADFAEAETLSTWLNAC</sequence>
<feature type="compositionally biased region" description="Basic and acidic residues" evidence="1">
    <location>
        <begin position="20"/>
        <end position="29"/>
    </location>
</feature>
<reference evidence="2" key="1">
    <citation type="submission" date="2014-07" db="EMBL/GenBank/DDBJ databases">
        <authorList>
            <person name="Martin A.A"/>
            <person name="De Silva N."/>
        </authorList>
    </citation>
    <scope>NUCLEOTIDE SEQUENCE</scope>
</reference>
<organism evidence="2 3">
    <name type="scientific">Strongyloides venezuelensis</name>
    <name type="common">Threadworm</name>
    <dbReference type="NCBI Taxonomy" id="75913"/>
    <lineage>
        <taxon>Eukaryota</taxon>
        <taxon>Metazoa</taxon>
        <taxon>Ecdysozoa</taxon>
        <taxon>Nematoda</taxon>
        <taxon>Chromadorea</taxon>
        <taxon>Rhabditida</taxon>
        <taxon>Tylenchina</taxon>
        <taxon>Panagrolaimomorpha</taxon>
        <taxon>Strongyloidoidea</taxon>
        <taxon>Strongyloididae</taxon>
        <taxon>Strongyloides</taxon>
    </lineage>
</organism>
<accession>A0A0K0FJQ1</accession>
<evidence type="ECO:0000256" key="1">
    <source>
        <dbReference type="SAM" id="MobiDB-lite"/>
    </source>
</evidence>
<feature type="compositionally biased region" description="Basic and acidic residues" evidence="1">
    <location>
        <begin position="556"/>
        <end position="567"/>
    </location>
</feature>
<dbReference type="WBParaSite" id="SVE_0912600.1">
    <property type="protein sequence ID" value="SVE_0912600.1"/>
    <property type="gene ID" value="SVE_0912600"/>
</dbReference>
<reference evidence="3" key="2">
    <citation type="submission" date="2015-08" db="UniProtKB">
        <authorList>
            <consortium name="WormBaseParasite"/>
        </authorList>
    </citation>
    <scope>IDENTIFICATION</scope>
</reference>
<feature type="region of interest" description="Disordered" evidence="1">
    <location>
        <begin position="619"/>
        <end position="639"/>
    </location>
</feature>
<feature type="compositionally biased region" description="Basic and acidic residues" evidence="1">
    <location>
        <begin position="796"/>
        <end position="805"/>
    </location>
</feature>
<keyword evidence="2" id="KW-1185">Reference proteome</keyword>
<feature type="region of interest" description="Disordered" evidence="1">
    <location>
        <begin position="363"/>
        <end position="410"/>
    </location>
</feature>
<feature type="region of interest" description="Disordered" evidence="1">
    <location>
        <begin position="796"/>
        <end position="819"/>
    </location>
</feature>
<feature type="compositionally biased region" description="Polar residues" evidence="1">
    <location>
        <begin position="538"/>
        <end position="555"/>
    </location>
</feature>
<feature type="compositionally biased region" description="Basic and acidic residues" evidence="1">
    <location>
        <begin position="957"/>
        <end position="972"/>
    </location>
</feature>
<feature type="region of interest" description="Disordered" evidence="1">
    <location>
        <begin position="949"/>
        <end position="982"/>
    </location>
</feature>
<feature type="compositionally biased region" description="Polar residues" evidence="1">
    <location>
        <begin position="973"/>
        <end position="982"/>
    </location>
</feature>
<feature type="compositionally biased region" description="Basic and acidic residues" evidence="1">
    <location>
        <begin position="619"/>
        <end position="631"/>
    </location>
</feature>
<feature type="region of interest" description="Disordered" evidence="1">
    <location>
        <begin position="15"/>
        <end position="52"/>
    </location>
</feature>
<dbReference type="Proteomes" id="UP000035680">
    <property type="component" value="Unassembled WGS sequence"/>
</dbReference>
<protein>
    <submittedName>
        <fullName evidence="3">Histone-lysine N-methyltransferase</fullName>
    </submittedName>
</protein>
<feature type="compositionally biased region" description="Basic and acidic residues" evidence="1">
    <location>
        <begin position="487"/>
        <end position="505"/>
    </location>
</feature>
<feature type="compositionally biased region" description="Low complexity" evidence="1">
    <location>
        <begin position="39"/>
        <end position="51"/>
    </location>
</feature>
<feature type="compositionally biased region" description="Basic residues" evidence="1">
    <location>
        <begin position="376"/>
        <end position="386"/>
    </location>
</feature>